<dbReference type="Pfam" id="PF00586">
    <property type="entry name" value="AIRS"/>
    <property type="match status" value="1"/>
</dbReference>
<evidence type="ECO:0000313" key="3">
    <source>
        <dbReference type="Proteomes" id="UP001314796"/>
    </source>
</evidence>
<feature type="domain" description="PurM-like N-terminal" evidence="1">
    <location>
        <begin position="11"/>
        <end position="100"/>
    </location>
</feature>
<dbReference type="Gene3D" id="3.30.1330.10">
    <property type="entry name" value="PurM-like, N-terminal domain"/>
    <property type="match status" value="1"/>
</dbReference>
<organism evidence="2 3">
    <name type="scientific">Alkaliphilus hydrothermalis</name>
    <dbReference type="NCBI Taxonomy" id="1482730"/>
    <lineage>
        <taxon>Bacteria</taxon>
        <taxon>Bacillati</taxon>
        <taxon>Bacillota</taxon>
        <taxon>Clostridia</taxon>
        <taxon>Peptostreptococcales</taxon>
        <taxon>Natronincolaceae</taxon>
        <taxon>Alkaliphilus</taxon>
    </lineage>
</organism>
<dbReference type="InterPro" id="IPR036921">
    <property type="entry name" value="PurM-like_N_sf"/>
</dbReference>
<evidence type="ECO:0000313" key="2">
    <source>
        <dbReference type="EMBL" id="MBM7616424.1"/>
    </source>
</evidence>
<dbReference type="EMBL" id="JAFBEE010000036">
    <property type="protein sequence ID" value="MBM7616424.1"/>
    <property type="molecule type" value="Genomic_DNA"/>
</dbReference>
<dbReference type="RefSeq" id="WP_204404612.1">
    <property type="nucleotide sequence ID" value="NZ_JAFBEE010000036.1"/>
</dbReference>
<reference evidence="2 3" key="1">
    <citation type="submission" date="2021-01" db="EMBL/GenBank/DDBJ databases">
        <title>Genomic Encyclopedia of Type Strains, Phase IV (KMG-IV): sequencing the most valuable type-strain genomes for metagenomic binning, comparative biology and taxonomic classification.</title>
        <authorList>
            <person name="Goeker M."/>
        </authorList>
    </citation>
    <scope>NUCLEOTIDE SEQUENCE [LARGE SCALE GENOMIC DNA]</scope>
    <source>
        <strain evidence="2 3">DSM 25890</strain>
    </source>
</reference>
<proteinExistence type="predicted"/>
<gene>
    <name evidence="2" type="ORF">JOC73_003007</name>
</gene>
<evidence type="ECO:0000259" key="1">
    <source>
        <dbReference type="Pfam" id="PF00586"/>
    </source>
</evidence>
<sequence>MGSKYRDVDLVPLPNDDVLVIACDSCGAIGFKEHDVVEAPPFIVGKYTVRVCLMEIFAVGALPIAITVSICNEMEPTGREMIKGIQDELESCNLQLPMTISTEKNMPTTMTAIGVNIVGTCKENHLIHERVSEGDEVYLMGIPKVGQEVLPDQGEIATISDVMMALQWDSVKEIIPLGSSGIKGELDKLWTYTGLDIEMDEDIAIDLEKSAGPCTAVLLFCETPIVEDCNVPLVRLGKLK</sequence>
<dbReference type="Proteomes" id="UP001314796">
    <property type="component" value="Unassembled WGS sequence"/>
</dbReference>
<accession>A0ABS2NTX3</accession>
<dbReference type="InterPro" id="IPR016188">
    <property type="entry name" value="PurM-like_N"/>
</dbReference>
<name>A0ABS2NTX3_9FIRM</name>
<protein>
    <submittedName>
        <fullName evidence="2">Selenophosphate synthetase-related protein</fullName>
    </submittedName>
</protein>
<keyword evidence="3" id="KW-1185">Reference proteome</keyword>
<dbReference type="SUPFAM" id="SSF55326">
    <property type="entry name" value="PurM N-terminal domain-like"/>
    <property type="match status" value="1"/>
</dbReference>
<comment type="caution">
    <text evidence="2">The sequence shown here is derived from an EMBL/GenBank/DDBJ whole genome shotgun (WGS) entry which is preliminary data.</text>
</comment>